<dbReference type="CDD" id="cd02440">
    <property type="entry name" value="AdoMet_MTases"/>
    <property type="match status" value="1"/>
</dbReference>
<dbReference type="Pfam" id="PF02353">
    <property type="entry name" value="CMAS"/>
    <property type="match status" value="1"/>
</dbReference>
<comment type="caution">
    <text evidence="7">The sequence shown here is derived from an EMBL/GenBank/DDBJ whole genome shotgun (WGS) entry which is preliminary data.</text>
</comment>
<dbReference type="Gene3D" id="3.40.50.150">
    <property type="entry name" value="Vaccinia Virus protein VP39"/>
    <property type="match status" value="1"/>
</dbReference>
<evidence type="ECO:0000313" key="8">
    <source>
        <dbReference type="Proteomes" id="UP000176420"/>
    </source>
</evidence>
<dbReference type="Proteomes" id="UP000176420">
    <property type="component" value="Unassembled WGS sequence"/>
</dbReference>
<protein>
    <submittedName>
        <fullName evidence="7">Cyclopropane-fatty-acyl-phospholipid synthase</fullName>
    </submittedName>
</protein>
<dbReference type="InterPro" id="IPR050723">
    <property type="entry name" value="CFA/CMAS"/>
</dbReference>
<evidence type="ECO:0000256" key="1">
    <source>
        <dbReference type="ARBA" id="ARBA00010815"/>
    </source>
</evidence>
<dbReference type="EMBL" id="MHKI01000009">
    <property type="protein sequence ID" value="OGY87380.1"/>
    <property type="molecule type" value="Genomic_DNA"/>
</dbReference>
<dbReference type="AlphaFoldDB" id="A0A1G2BGH0"/>
<feature type="active site" evidence="6">
    <location>
        <position position="343"/>
    </location>
</feature>
<dbReference type="GO" id="GO:0032259">
    <property type="term" value="P:methylation"/>
    <property type="evidence" value="ECO:0007669"/>
    <property type="project" value="UniProtKB-KW"/>
</dbReference>
<accession>A0A1G2BGH0</accession>
<dbReference type="GO" id="GO:0008168">
    <property type="term" value="F:methyltransferase activity"/>
    <property type="evidence" value="ECO:0007669"/>
    <property type="project" value="UniProtKB-KW"/>
</dbReference>
<name>A0A1G2BGH0_9BACT</name>
<keyword evidence="2" id="KW-0489">Methyltransferase</keyword>
<dbReference type="PIRSF" id="PIRSF003085">
    <property type="entry name" value="CMAS"/>
    <property type="match status" value="1"/>
</dbReference>
<evidence type="ECO:0000256" key="3">
    <source>
        <dbReference type="ARBA" id="ARBA00022679"/>
    </source>
</evidence>
<evidence type="ECO:0000313" key="7">
    <source>
        <dbReference type="EMBL" id="OGY87380.1"/>
    </source>
</evidence>
<reference evidence="7 8" key="1">
    <citation type="journal article" date="2016" name="Nat. Commun.">
        <title>Thousands of microbial genomes shed light on interconnected biogeochemical processes in an aquifer system.</title>
        <authorList>
            <person name="Anantharaman K."/>
            <person name="Brown C.T."/>
            <person name="Hug L.A."/>
            <person name="Sharon I."/>
            <person name="Castelle C.J."/>
            <person name="Probst A.J."/>
            <person name="Thomas B.C."/>
            <person name="Singh A."/>
            <person name="Wilkins M.J."/>
            <person name="Karaoz U."/>
            <person name="Brodie E.L."/>
            <person name="Williams K.H."/>
            <person name="Hubbard S.S."/>
            <person name="Banfield J.F."/>
        </authorList>
    </citation>
    <scope>NUCLEOTIDE SEQUENCE [LARGE SCALE GENOMIC DNA]</scope>
</reference>
<dbReference type="PANTHER" id="PTHR43667">
    <property type="entry name" value="CYCLOPROPANE-FATTY-ACYL-PHOSPHOLIPID SYNTHASE"/>
    <property type="match status" value="1"/>
</dbReference>
<gene>
    <name evidence="7" type="ORF">A2319_05435</name>
</gene>
<evidence type="ECO:0000256" key="2">
    <source>
        <dbReference type="ARBA" id="ARBA00022603"/>
    </source>
</evidence>
<dbReference type="InterPro" id="IPR029063">
    <property type="entry name" value="SAM-dependent_MTases_sf"/>
</dbReference>
<evidence type="ECO:0000256" key="5">
    <source>
        <dbReference type="ARBA" id="ARBA00023098"/>
    </source>
</evidence>
<dbReference type="SUPFAM" id="SSF53335">
    <property type="entry name" value="S-adenosyl-L-methionine-dependent methyltransferases"/>
    <property type="match status" value="1"/>
</dbReference>
<organism evidence="7 8">
    <name type="scientific">Candidatus Kerfeldbacteria bacterium RIFOXYB2_FULL_38_14</name>
    <dbReference type="NCBI Taxonomy" id="1798547"/>
    <lineage>
        <taxon>Bacteria</taxon>
        <taxon>Candidatus Kerfeldiibacteriota</taxon>
    </lineage>
</organism>
<keyword evidence="3" id="KW-0808">Transferase</keyword>
<dbReference type="GO" id="GO:0008610">
    <property type="term" value="P:lipid biosynthetic process"/>
    <property type="evidence" value="ECO:0007669"/>
    <property type="project" value="InterPro"/>
</dbReference>
<dbReference type="PANTHER" id="PTHR43667:SF1">
    <property type="entry name" value="CYCLOPROPANE-FATTY-ACYL-PHOSPHOLIPID SYNTHASE"/>
    <property type="match status" value="1"/>
</dbReference>
<proteinExistence type="inferred from homology"/>
<sequence>MNRTKQIVEKLLQLAGIQINGHNPWDIQVHDERLYARVLAQGSLGLGEAYLDGWWDVQQLDEFFNRILQARLDKKVRGDWKIILQVVLASLGNLQNKKRAYDIGKHHYDLGNDLYEAMLDERLVYTCGYWKKAKTLAEAQEEKLDLVCKKLNLQAGQTVLDIGCGWGSFAKFASQKYGAHVVGVTVSQEQIELGKKNCAGLPVELRYQDYRDIKNEKFDHIVSLGMFEHVGYKNYRTYMEIARRVLKDSGLFLLHTIGGLHSVKTTDPWIAKYIFPNSMLPSLKQLSVAIEGLFVMEDWHSFGADYDKTLMMWFQNFDQHWQKLKHQYSDRFYRMWKYYLLCCAGSFRARKNQLWQIVLSKNGVVGGYPSVR</sequence>
<comment type="similarity">
    <text evidence="1">Belongs to the CFA/CMAS family.</text>
</comment>
<evidence type="ECO:0000256" key="4">
    <source>
        <dbReference type="ARBA" id="ARBA00022691"/>
    </source>
</evidence>
<keyword evidence="5" id="KW-0443">Lipid metabolism</keyword>
<keyword evidence="4" id="KW-0949">S-adenosyl-L-methionine</keyword>
<dbReference type="NCBIfam" id="NF008686">
    <property type="entry name" value="PRK11705.1"/>
    <property type="match status" value="1"/>
</dbReference>
<dbReference type="InterPro" id="IPR003333">
    <property type="entry name" value="CMAS"/>
</dbReference>
<evidence type="ECO:0000256" key="6">
    <source>
        <dbReference type="PIRSR" id="PIRSR003085-1"/>
    </source>
</evidence>